<feature type="transmembrane region" description="Helical" evidence="13">
    <location>
        <begin position="6"/>
        <end position="24"/>
    </location>
</feature>
<dbReference type="GO" id="GO:0016020">
    <property type="term" value="C:membrane"/>
    <property type="evidence" value="ECO:0007669"/>
    <property type="project" value="UniProtKB-SubCell"/>
</dbReference>
<evidence type="ECO:0000313" key="16">
    <source>
        <dbReference type="Proteomes" id="UP000245911"/>
    </source>
</evidence>
<comment type="similarity">
    <text evidence="3">Belongs to the sodium:solute symporter (SSF) (TC 2.A.21) family.</text>
</comment>
<protein>
    <recommendedName>
        <fullName evidence="4">histidine kinase</fullName>
        <ecNumber evidence="4">2.7.13.3</ecNumber>
    </recommendedName>
</protein>
<evidence type="ECO:0000256" key="5">
    <source>
        <dbReference type="ARBA" id="ARBA00022553"/>
    </source>
</evidence>
<feature type="transmembrane region" description="Helical" evidence="13">
    <location>
        <begin position="120"/>
        <end position="142"/>
    </location>
</feature>
<keyword evidence="9 13" id="KW-1133">Transmembrane helix</keyword>
<comment type="caution">
    <text evidence="15">The sequence shown here is derived from an EMBL/GenBank/DDBJ whole genome shotgun (WGS) entry which is preliminary data.</text>
</comment>
<evidence type="ECO:0000256" key="9">
    <source>
        <dbReference type="ARBA" id="ARBA00022989"/>
    </source>
</evidence>
<dbReference type="GO" id="GO:0022857">
    <property type="term" value="F:transmembrane transporter activity"/>
    <property type="evidence" value="ECO:0007669"/>
    <property type="project" value="InterPro"/>
</dbReference>
<dbReference type="GO" id="GO:0000155">
    <property type="term" value="F:phosphorelay sensor kinase activity"/>
    <property type="evidence" value="ECO:0007669"/>
    <property type="project" value="InterPro"/>
</dbReference>
<dbReference type="InterPro" id="IPR036097">
    <property type="entry name" value="HisK_dim/P_sf"/>
</dbReference>
<feature type="coiled-coil region" evidence="12">
    <location>
        <begin position="647"/>
        <end position="688"/>
    </location>
</feature>
<evidence type="ECO:0000256" key="11">
    <source>
        <dbReference type="ARBA" id="ARBA00023136"/>
    </source>
</evidence>
<keyword evidence="7 13" id="KW-0812">Transmembrane</keyword>
<evidence type="ECO:0000256" key="3">
    <source>
        <dbReference type="ARBA" id="ARBA00006434"/>
    </source>
</evidence>
<dbReference type="SMART" id="SM00387">
    <property type="entry name" value="HATPase_c"/>
    <property type="match status" value="1"/>
</dbReference>
<dbReference type="PROSITE" id="PS50109">
    <property type="entry name" value="HIS_KIN"/>
    <property type="match status" value="1"/>
</dbReference>
<dbReference type="SUPFAM" id="SSF55874">
    <property type="entry name" value="ATPase domain of HSP90 chaperone/DNA topoisomerase II/histidine kinase"/>
    <property type="match status" value="1"/>
</dbReference>
<dbReference type="Gene3D" id="3.30.565.10">
    <property type="entry name" value="Histidine kinase-like ATPase, C-terminal domain"/>
    <property type="match status" value="1"/>
</dbReference>
<name>A0A2T8HT45_9RHOB</name>
<evidence type="ECO:0000256" key="6">
    <source>
        <dbReference type="ARBA" id="ARBA00022679"/>
    </source>
</evidence>
<dbReference type="CDD" id="cd00075">
    <property type="entry name" value="HATPase"/>
    <property type="match status" value="1"/>
</dbReference>
<gene>
    <name evidence="15" type="ORF">DDE20_10405</name>
</gene>
<reference evidence="15 16" key="1">
    <citation type="submission" date="2018-04" db="EMBL/GenBank/DDBJ databases">
        <title>Pararhodobacter oceanense sp. nov., isolated from marine intertidal sediment.</title>
        <authorList>
            <person name="Wang X.-L."/>
            <person name="Du Z.-J."/>
        </authorList>
    </citation>
    <scope>NUCLEOTIDE SEQUENCE [LARGE SCALE GENOMIC DNA]</scope>
    <source>
        <strain evidence="15 16">AM505</strain>
    </source>
</reference>
<dbReference type="SMART" id="SM00388">
    <property type="entry name" value="HisKA"/>
    <property type="match status" value="1"/>
</dbReference>
<keyword evidence="6" id="KW-0808">Transferase</keyword>
<feature type="domain" description="Histidine kinase" evidence="14">
    <location>
        <begin position="688"/>
        <end position="903"/>
    </location>
</feature>
<dbReference type="InterPro" id="IPR003661">
    <property type="entry name" value="HisK_dim/P_dom"/>
</dbReference>
<evidence type="ECO:0000313" key="15">
    <source>
        <dbReference type="EMBL" id="PVH28605.1"/>
    </source>
</evidence>
<feature type="transmembrane region" description="Helical" evidence="13">
    <location>
        <begin position="281"/>
        <end position="304"/>
    </location>
</feature>
<dbReference type="CDD" id="cd00082">
    <property type="entry name" value="HisKA"/>
    <property type="match status" value="1"/>
</dbReference>
<proteinExistence type="inferred from homology"/>
<evidence type="ECO:0000256" key="2">
    <source>
        <dbReference type="ARBA" id="ARBA00004141"/>
    </source>
</evidence>
<evidence type="ECO:0000256" key="12">
    <source>
        <dbReference type="SAM" id="Coils"/>
    </source>
</evidence>
<keyword evidence="12" id="KW-0175">Coiled coil</keyword>
<feature type="transmembrane region" description="Helical" evidence="13">
    <location>
        <begin position="416"/>
        <end position="437"/>
    </location>
</feature>
<sequence>MTLNILIPAAVGYVVFLFVIASMAERRAERLRRDGRSPRLLRSPLVYTLSLSVYCTAWTFYGAVGYAARSGLEFITIYLGPTLVFIGWWWLLRKLVRIGKAQRVTSIADLISARYGKSNAIGVIVTLLAVAATTPYIALQLQSIALSFGAFADDEVLAPRQLAMWVAAGLAVFTILFGTRNLDSNEQHHGVVTAIAVEAVVKLVALLAVGIWVVWGLGDGLGDVMVRIAEADRLAWNVQPARWMGLTFLAGVAVITLPRMFQVMVVETTDERHLSTASWAFPLYLMAMSLFVLPIAVAGMQYLPADANPDLYVLTLPHALGQNGLAMLAFLGGFSAATSMVIIAAIALATMVSNHIVVPIWLAQRRQAAEASGDASNVGDMRGLVLNARRLSIGLILGLGYLYFAVSGGSRALASIGLIAFVGMAQLLPALVGGLYWRGASRYGAGAGLVVGALIWLYTLFLPSFGAGVLLSAELMEHGPFGITWLRPHALFGVVGVDPLLHTMFFSISLNTLIFTIISLLSFPSPVERVQSAQFIFAFDLARAEDIPGTRRWSQDMAETDAEDLLAMSQRIFGSDEAQQLFEAETRKQGKAGILPDPTPEFLDFLERELAGSVGAATAHAMMSQIIGGRLMSVDDLMAVASETAQIMEHSAQLEAKSEELARTARQLREANEMLQKLSVQKDSFLSQISHELRTPMTSIRAFSEILMDDEILPEDTTRYARIIQDESIRLTRLLDDLLDLSVLENGQVNLDIQSGDLGALIERALMSSNSVRPERSFSIQRHGLDAPIALSTDIGRLTQVFINILSNARKYCDAPEPVMRISVRQRRGRVTVDFIDNGSGIPKKSQALIFEKFARLTDTHQAGGAGLGLAICREIMNNLGGDISYVPGQGGAAFRVVFPARLTPIARAESLNPSDP</sequence>
<dbReference type="PROSITE" id="PS50283">
    <property type="entry name" value="NA_SOLUT_SYMP_3"/>
    <property type="match status" value="1"/>
</dbReference>
<dbReference type="InterPro" id="IPR050736">
    <property type="entry name" value="Sensor_HK_Regulatory"/>
</dbReference>
<evidence type="ECO:0000259" key="14">
    <source>
        <dbReference type="PROSITE" id="PS50109"/>
    </source>
</evidence>
<dbReference type="Pfam" id="PF02518">
    <property type="entry name" value="HATPase_c"/>
    <property type="match status" value="1"/>
</dbReference>
<keyword evidence="5" id="KW-0597">Phosphoprotein</keyword>
<dbReference type="InterPro" id="IPR005467">
    <property type="entry name" value="His_kinase_dom"/>
</dbReference>
<dbReference type="EMBL" id="QDKM01000004">
    <property type="protein sequence ID" value="PVH28605.1"/>
    <property type="molecule type" value="Genomic_DNA"/>
</dbReference>
<evidence type="ECO:0000256" key="10">
    <source>
        <dbReference type="ARBA" id="ARBA00023012"/>
    </source>
</evidence>
<feature type="transmembrane region" description="Helical" evidence="13">
    <location>
        <begin position="243"/>
        <end position="261"/>
    </location>
</feature>
<feature type="transmembrane region" description="Helical" evidence="13">
    <location>
        <begin position="500"/>
        <end position="523"/>
    </location>
</feature>
<dbReference type="InterPro" id="IPR036890">
    <property type="entry name" value="HATPase_C_sf"/>
</dbReference>
<keyword evidence="16" id="KW-1185">Reference proteome</keyword>
<feature type="transmembrane region" description="Helical" evidence="13">
    <location>
        <begin position="449"/>
        <end position="471"/>
    </location>
</feature>
<dbReference type="PANTHER" id="PTHR43711:SF26">
    <property type="entry name" value="SENSOR HISTIDINE KINASE RCSC"/>
    <property type="match status" value="1"/>
</dbReference>
<dbReference type="OrthoDB" id="9764438at2"/>
<keyword evidence="10" id="KW-0902">Two-component regulatory system</keyword>
<feature type="transmembrane region" description="Helical" evidence="13">
    <location>
        <begin position="191"/>
        <end position="215"/>
    </location>
</feature>
<dbReference type="CDD" id="cd10322">
    <property type="entry name" value="SLC5sbd"/>
    <property type="match status" value="1"/>
</dbReference>
<comment type="catalytic activity">
    <reaction evidence="1">
        <text>ATP + protein L-histidine = ADP + protein N-phospho-L-histidine.</text>
        <dbReference type="EC" id="2.7.13.3"/>
    </reaction>
</comment>
<feature type="transmembrane region" description="Helical" evidence="13">
    <location>
        <begin position="324"/>
        <end position="349"/>
    </location>
</feature>
<dbReference type="Pfam" id="PF00512">
    <property type="entry name" value="HisKA"/>
    <property type="match status" value="1"/>
</dbReference>
<dbReference type="Proteomes" id="UP000245911">
    <property type="component" value="Unassembled WGS sequence"/>
</dbReference>
<evidence type="ECO:0000256" key="8">
    <source>
        <dbReference type="ARBA" id="ARBA00022777"/>
    </source>
</evidence>
<dbReference type="RefSeq" id="WP_116558439.1">
    <property type="nucleotide sequence ID" value="NZ_QDKM01000004.1"/>
</dbReference>
<feature type="transmembrane region" description="Helical" evidence="13">
    <location>
        <begin position="74"/>
        <end position="92"/>
    </location>
</feature>
<evidence type="ECO:0000256" key="7">
    <source>
        <dbReference type="ARBA" id="ARBA00022692"/>
    </source>
</evidence>
<accession>A0A2T8HT45</accession>
<dbReference type="SUPFAM" id="SSF47384">
    <property type="entry name" value="Homodimeric domain of signal transducing histidine kinase"/>
    <property type="match status" value="1"/>
</dbReference>
<dbReference type="PANTHER" id="PTHR43711">
    <property type="entry name" value="TWO-COMPONENT HISTIDINE KINASE"/>
    <property type="match status" value="1"/>
</dbReference>
<comment type="subcellular location">
    <subcellularLocation>
        <location evidence="2">Membrane</location>
        <topology evidence="2">Multi-pass membrane protein</topology>
    </subcellularLocation>
</comment>
<dbReference type="Gene3D" id="1.20.1730.10">
    <property type="entry name" value="Sodium/glucose cotransporter"/>
    <property type="match status" value="1"/>
</dbReference>
<keyword evidence="11 13" id="KW-0472">Membrane</keyword>
<dbReference type="PRINTS" id="PR00344">
    <property type="entry name" value="BCTRLSENSOR"/>
</dbReference>
<feature type="transmembrane region" description="Helical" evidence="13">
    <location>
        <begin position="45"/>
        <end position="68"/>
    </location>
</feature>
<dbReference type="InterPro" id="IPR004358">
    <property type="entry name" value="Sig_transdc_His_kin-like_C"/>
</dbReference>
<evidence type="ECO:0000256" key="1">
    <source>
        <dbReference type="ARBA" id="ARBA00000085"/>
    </source>
</evidence>
<feature type="transmembrane region" description="Helical" evidence="13">
    <location>
        <begin position="391"/>
        <end position="410"/>
    </location>
</feature>
<dbReference type="Gene3D" id="1.10.287.130">
    <property type="match status" value="1"/>
</dbReference>
<dbReference type="AlphaFoldDB" id="A0A2T8HT45"/>
<feature type="transmembrane region" description="Helical" evidence="13">
    <location>
        <begin position="162"/>
        <end position="179"/>
    </location>
</feature>
<keyword evidence="8" id="KW-0418">Kinase</keyword>
<evidence type="ECO:0000256" key="4">
    <source>
        <dbReference type="ARBA" id="ARBA00012438"/>
    </source>
</evidence>
<organism evidence="15 16">
    <name type="scientific">Pararhodobacter oceanensis</name>
    <dbReference type="NCBI Taxonomy" id="2172121"/>
    <lineage>
        <taxon>Bacteria</taxon>
        <taxon>Pseudomonadati</taxon>
        <taxon>Pseudomonadota</taxon>
        <taxon>Alphaproteobacteria</taxon>
        <taxon>Rhodobacterales</taxon>
        <taxon>Paracoccaceae</taxon>
        <taxon>Pararhodobacter</taxon>
    </lineage>
</organism>
<dbReference type="InterPro" id="IPR003594">
    <property type="entry name" value="HATPase_dom"/>
</dbReference>
<evidence type="ECO:0000256" key="13">
    <source>
        <dbReference type="SAM" id="Phobius"/>
    </source>
</evidence>
<dbReference type="InterPro" id="IPR001734">
    <property type="entry name" value="Na/solute_symporter"/>
</dbReference>
<dbReference type="InterPro" id="IPR038377">
    <property type="entry name" value="Na/Glc_symporter_sf"/>
</dbReference>
<dbReference type="FunFam" id="1.10.287.130:FF:000001">
    <property type="entry name" value="Two-component sensor histidine kinase"/>
    <property type="match status" value="1"/>
</dbReference>
<dbReference type="EC" id="2.7.13.3" evidence="4"/>